<reference evidence="5 6" key="1">
    <citation type="submission" date="2016-09" db="EMBL/GenBank/DDBJ databases">
        <title>Genome Sequence of Lactobacillus sunkii Strain CG01.</title>
        <authorList>
            <person name="Poehlein A."/>
            <person name="Gabris C."/>
            <person name="Bengelsdorf F.R."/>
            <person name="Duerre P."/>
            <person name="Daniel R."/>
        </authorList>
    </citation>
    <scope>NUCLEOTIDE SEQUENCE [LARGE SCALE GENOMIC DNA]</scope>
    <source>
        <strain evidence="5 6">CG_D</strain>
    </source>
</reference>
<dbReference type="PROSITE" id="PS00211">
    <property type="entry name" value="ABC_TRANSPORTER_1"/>
    <property type="match status" value="1"/>
</dbReference>
<dbReference type="AlphaFoldDB" id="A0A1E7X8T2"/>
<protein>
    <submittedName>
        <fullName evidence="5">ABC transporter ATP-binding protein YtrB</fullName>
    </submittedName>
</protein>
<dbReference type="Pfam" id="PF00005">
    <property type="entry name" value="ABC_tran"/>
    <property type="match status" value="1"/>
</dbReference>
<dbReference type="Gene3D" id="3.40.50.300">
    <property type="entry name" value="P-loop containing nucleotide triphosphate hydrolases"/>
    <property type="match status" value="1"/>
</dbReference>
<dbReference type="InterPro" id="IPR051782">
    <property type="entry name" value="ABC_Transporter_VariousFunc"/>
</dbReference>
<name>A0A1E7X8T2_9LACO</name>
<dbReference type="Proteomes" id="UP000177010">
    <property type="component" value="Unassembled WGS sequence"/>
</dbReference>
<evidence type="ECO:0000259" key="4">
    <source>
        <dbReference type="PROSITE" id="PS50893"/>
    </source>
</evidence>
<comment type="caution">
    <text evidence="5">The sequence shown here is derived from an EMBL/GenBank/DDBJ whole genome shotgun (WGS) entry which is preliminary data.</text>
</comment>
<dbReference type="EMBL" id="MIQE01000029">
    <property type="protein sequence ID" value="OFA09408.1"/>
    <property type="molecule type" value="Genomic_DNA"/>
</dbReference>
<dbReference type="InterPro" id="IPR003439">
    <property type="entry name" value="ABC_transporter-like_ATP-bd"/>
</dbReference>
<dbReference type="PANTHER" id="PTHR42939:SF1">
    <property type="entry name" value="ABC TRANSPORTER ATP-BINDING PROTEIN ALBC-RELATED"/>
    <property type="match status" value="1"/>
</dbReference>
<keyword evidence="3 5" id="KW-0067">ATP-binding</keyword>
<dbReference type="CDD" id="cd03230">
    <property type="entry name" value="ABC_DR_subfamily_A"/>
    <property type="match status" value="1"/>
</dbReference>
<dbReference type="InterPro" id="IPR003593">
    <property type="entry name" value="AAA+_ATPase"/>
</dbReference>
<evidence type="ECO:0000256" key="3">
    <source>
        <dbReference type="ARBA" id="ARBA00022840"/>
    </source>
</evidence>
<organism evidence="5 6">
    <name type="scientific">Lentilactobacillus sunkii</name>
    <dbReference type="NCBI Taxonomy" id="481719"/>
    <lineage>
        <taxon>Bacteria</taxon>
        <taxon>Bacillati</taxon>
        <taxon>Bacillota</taxon>
        <taxon>Bacilli</taxon>
        <taxon>Lactobacillales</taxon>
        <taxon>Lactobacillaceae</taxon>
        <taxon>Lentilactobacillus</taxon>
    </lineage>
</organism>
<dbReference type="SUPFAM" id="SSF52540">
    <property type="entry name" value="P-loop containing nucleoside triphosphate hydrolases"/>
    <property type="match status" value="1"/>
</dbReference>
<evidence type="ECO:0000313" key="6">
    <source>
        <dbReference type="Proteomes" id="UP000177010"/>
    </source>
</evidence>
<dbReference type="InterPro" id="IPR027417">
    <property type="entry name" value="P-loop_NTPase"/>
</dbReference>
<feature type="domain" description="ABC transporter" evidence="4">
    <location>
        <begin position="4"/>
        <end position="231"/>
    </location>
</feature>
<dbReference type="InterPro" id="IPR017871">
    <property type="entry name" value="ABC_transporter-like_CS"/>
</dbReference>
<dbReference type="STRING" id="481719.LASUN_26750"/>
<dbReference type="PROSITE" id="PS50893">
    <property type="entry name" value="ABC_TRANSPORTER_2"/>
    <property type="match status" value="1"/>
</dbReference>
<gene>
    <name evidence="5" type="primary">ytrB_3</name>
    <name evidence="5" type="ORF">LASUN_26750</name>
</gene>
<dbReference type="GO" id="GO:0005524">
    <property type="term" value="F:ATP binding"/>
    <property type="evidence" value="ECO:0007669"/>
    <property type="project" value="UniProtKB-KW"/>
</dbReference>
<dbReference type="SMART" id="SM00382">
    <property type="entry name" value="AAA"/>
    <property type="match status" value="1"/>
</dbReference>
<dbReference type="PANTHER" id="PTHR42939">
    <property type="entry name" value="ABC TRANSPORTER ATP-BINDING PROTEIN ALBC-RELATED"/>
    <property type="match status" value="1"/>
</dbReference>
<sequence>MERLRLKNLKKSINGHEIINDLNVAINDPGIYGIIGPNGTGKTTLLKCVCGLLIPDEGDIYVDGVPLSPASRSKILQNIGSVFTQSEFLLDKSASDILKEHYYYYGLNVPQSWKPLLNKVSLQISCQMKLGAMSLGMRQKFLLAVAISHHPRMLILDEPFNGLDVEAVRAIQTILTNFSKNNVVVITSHLFEDLGSIASSILVMSEGHVGHFERSYPLNGSFSEGLKKIYKDQIQAINKQLSDKEI</sequence>
<dbReference type="RefSeq" id="WP_070368777.1">
    <property type="nucleotide sequence ID" value="NZ_JAZHVW010000009.1"/>
</dbReference>
<proteinExistence type="predicted"/>
<evidence type="ECO:0000256" key="1">
    <source>
        <dbReference type="ARBA" id="ARBA00022448"/>
    </source>
</evidence>
<keyword evidence="2" id="KW-0547">Nucleotide-binding</keyword>
<evidence type="ECO:0000313" key="5">
    <source>
        <dbReference type="EMBL" id="OFA09408.1"/>
    </source>
</evidence>
<evidence type="ECO:0000256" key="2">
    <source>
        <dbReference type="ARBA" id="ARBA00022741"/>
    </source>
</evidence>
<keyword evidence="1" id="KW-0813">Transport</keyword>
<accession>A0A1E7X8T2</accession>
<dbReference type="GO" id="GO:0016887">
    <property type="term" value="F:ATP hydrolysis activity"/>
    <property type="evidence" value="ECO:0007669"/>
    <property type="project" value="InterPro"/>
</dbReference>